<keyword evidence="2" id="KW-1003">Cell membrane</keyword>
<dbReference type="GO" id="GO:0005886">
    <property type="term" value="C:plasma membrane"/>
    <property type="evidence" value="ECO:0007669"/>
    <property type="project" value="UniProtKB-SubCell"/>
</dbReference>
<proteinExistence type="predicted"/>
<feature type="transmembrane region" description="Helical" evidence="6">
    <location>
        <begin position="45"/>
        <end position="68"/>
    </location>
</feature>
<feature type="transmembrane region" description="Helical" evidence="6">
    <location>
        <begin position="74"/>
        <end position="92"/>
    </location>
</feature>
<feature type="transmembrane region" description="Helical" evidence="6">
    <location>
        <begin position="187"/>
        <end position="208"/>
    </location>
</feature>
<dbReference type="InterPro" id="IPR001123">
    <property type="entry name" value="LeuE-type"/>
</dbReference>
<comment type="caution">
    <text evidence="7">The sequence shown here is derived from an EMBL/GenBank/DDBJ whole genome shotgun (WGS) entry which is preliminary data.</text>
</comment>
<dbReference type="Pfam" id="PF01810">
    <property type="entry name" value="LysE"/>
    <property type="match status" value="1"/>
</dbReference>
<evidence type="ECO:0000256" key="5">
    <source>
        <dbReference type="ARBA" id="ARBA00023136"/>
    </source>
</evidence>
<evidence type="ECO:0000256" key="3">
    <source>
        <dbReference type="ARBA" id="ARBA00022692"/>
    </source>
</evidence>
<keyword evidence="4 6" id="KW-1133">Transmembrane helix</keyword>
<evidence type="ECO:0000313" key="8">
    <source>
        <dbReference type="Proteomes" id="UP000600547"/>
    </source>
</evidence>
<comment type="subcellular location">
    <subcellularLocation>
        <location evidence="1">Cell membrane</location>
        <topology evidence="1">Multi-pass membrane protein</topology>
    </subcellularLocation>
</comment>
<sequence>MDRVADGPLGPLTQGFGISAAHLIGVSALNAFVLRQAIHRHHPLAAGLTGIGADLLFILLGVTGVGALLDHAPWLAPLTAWGGAAFLFWHGLKAFRAARRPQTLPAPGGTAPPQPVTSVVATALGLTLLNPHPYVDSVVLFGALAAPLSDGARALFAMGALSASCAWYSLLALGGQRLAPVFRSPVAWRYLDGLVGTLMWSFALLLIWRAWHGQLGHH</sequence>
<organism evidence="7 8">
    <name type="scientific">Deinococcus arenae</name>
    <dbReference type="NCBI Taxonomy" id="1452751"/>
    <lineage>
        <taxon>Bacteria</taxon>
        <taxon>Thermotogati</taxon>
        <taxon>Deinococcota</taxon>
        <taxon>Deinococci</taxon>
        <taxon>Deinococcales</taxon>
        <taxon>Deinococcaceae</taxon>
        <taxon>Deinococcus</taxon>
    </lineage>
</organism>
<name>A0A8H9GT17_9DEIO</name>
<feature type="transmembrane region" description="Helical" evidence="6">
    <location>
        <begin position="12"/>
        <end position="33"/>
    </location>
</feature>
<dbReference type="PANTHER" id="PTHR30086:SF20">
    <property type="entry name" value="ARGININE EXPORTER PROTEIN ARGO-RELATED"/>
    <property type="match status" value="1"/>
</dbReference>
<accession>A0A8H9GT17</accession>
<reference evidence="8" key="1">
    <citation type="journal article" date="2019" name="Int. J. Syst. Evol. Microbiol.">
        <title>The Global Catalogue of Microorganisms (GCM) 10K type strain sequencing project: providing services to taxonomists for standard genome sequencing and annotation.</title>
        <authorList>
            <consortium name="The Broad Institute Genomics Platform"/>
            <consortium name="The Broad Institute Genome Sequencing Center for Infectious Disease"/>
            <person name="Wu L."/>
            <person name="Ma J."/>
        </authorList>
    </citation>
    <scope>NUCLEOTIDE SEQUENCE [LARGE SCALE GENOMIC DNA]</scope>
    <source>
        <strain evidence="8">JCM 31047</strain>
    </source>
</reference>
<evidence type="ECO:0000256" key="4">
    <source>
        <dbReference type="ARBA" id="ARBA00022989"/>
    </source>
</evidence>
<dbReference type="GO" id="GO:0015171">
    <property type="term" value="F:amino acid transmembrane transporter activity"/>
    <property type="evidence" value="ECO:0007669"/>
    <property type="project" value="TreeGrafter"/>
</dbReference>
<evidence type="ECO:0000256" key="2">
    <source>
        <dbReference type="ARBA" id="ARBA00022475"/>
    </source>
</evidence>
<protein>
    <submittedName>
        <fullName evidence="7">Amino acid transporter</fullName>
    </submittedName>
</protein>
<keyword evidence="8" id="KW-1185">Reference proteome</keyword>
<gene>
    <name evidence="7" type="ORF">GCM10008956_37450</name>
</gene>
<dbReference type="EMBL" id="BMQG01000025">
    <property type="protein sequence ID" value="GGM58348.1"/>
    <property type="molecule type" value="Genomic_DNA"/>
</dbReference>
<dbReference type="AlphaFoldDB" id="A0A8H9GT17"/>
<feature type="transmembrane region" description="Helical" evidence="6">
    <location>
        <begin position="154"/>
        <end position="175"/>
    </location>
</feature>
<keyword evidence="3 6" id="KW-0812">Transmembrane</keyword>
<evidence type="ECO:0000256" key="6">
    <source>
        <dbReference type="SAM" id="Phobius"/>
    </source>
</evidence>
<dbReference type="Proteomes" id="UP000600547">
    <property type="component" value="Unassembled WGS sequence"/>
</dbReference>
<evidence type="ECO:0000313" key="7">
    <source>
        <dbReference type="EMBL" id="GGM58348.1"/>
    </source>
</evidence>
<evidence type="ECO:0000256" key="1">
    <source>
        <dbReference type="ARBA" id="ARBA00004651"/>
    </source>
</evidence>
<dbReference type="PANTHER" id="PTHR30086">
    <property type="entry name" value="ARGININE EXPORTER PROTEIN ARGO"/>
    <property type="match status" value="1"/>
</dbReference>
<keyword evidence="5 6" id="KW-0472">Membrane</keyword>